<organism evidence="2 3">
    <name type="scientific">Bradyrhizobium japonicum</name>
    <dbReference type="NCBI Taxonomy" id="375"/>
    <lineage>
        <taxon>Bacteria</taxon>
        <taxon>Pseudomonadati</taxon>
        <taxon>Pseudomonadota</taxon>
        <taxon>Alphaproteobacteria</taxon>
        <taxon>Hyphomicrobiales</taxon>
        <taxon>Nitrobacteraceae</taxon>
        <taxon>Bradyrhizobium</taxon>
    </lineage>
</organism>
<comment type="caution">
    <text evidence="2">The sequence shown here is derived from an EMBL/GenBank/DDBJ whole genome shotgun (WGS) entry which is preliminary data.</text>
</comment>
<evidence type="ECO:0000313" key="3">
    <source>
        <dbReference type="Proteomes" id="UP000030377"/>
    </source>
</evidence>
<protein>
    <submittedName>
        <fullName evidence="2">Uncharacterized protein</fullName>
    </submittedName>
</protein>
<evidence type="ECO:0000313" key="2">
    <source>
        <dbReference type="EMBL" id="KGT78006.1"/>
    </source>
</evidence>
<evidence type="ECO:0000256" key="1">
    <source>
        <dbReference type="SAM" id="MobiDB-lite"/>
    </source>
</evidence>
<feature type="compositionally biased region" description="Polar residues" evidence="1">
    <location>
        <begin position="83"/>
        <end position="92"/>
    </location>
</feature>
<feature type="compositionally biased region" description="Low complexity" evidence="1">
    <location>
        <begin position="63"/>
        <end position="73"/>
    </location>
</feature>
<dbReference type="Proteomes" id="UP000030377">
    <property type="component" value="Unassembled WGS sequence"/>
</dbReference>
<proteinExistence type="predicted"/>
<reference evidence="2 3" key="1">
    <citation type="submission" date="2014-09" db="EMBL/GenBank/DDBJ databases">
        <title>Draft genome of Bradyrhizobium japonicum Is-34.</title>
        <authorList>
            <person name="Tsurumaru H."/>
            <person name="Yamakawa T."/>
            <person name="Hashimoto S."/>
            <person name="Okizaki K."/>
            <person name="Kanesaki Y."/>
            <person name="Yoshikawa H."/>
            <person name="Yajima S."/>
        </authorList>
    </citation>
    <scope>NUCLEOTIDE SEQUENCE [LARGE SCALE GENOMIC DNA]</scope>
    <source>
        <strain evidence="2 3">Is-34</strain>
    </source>
</reference>
<feature type="region of interest" description="Disordered" evidence="1">
    <location>
        <begin position="1"/>
        <end position="28"/>
    </location>
</feature>
<sequence>MGGFEGRDGRPSRRQTETEPGLIGTIPARLTSPTVGFTVTRPFWLAGYSSEPDVSVPIEAAHRPAATATAEPALDPPGGTTGMPRSSISAGA</sequence>
<accession>A0A0A3XY06</accession>
<dbReference type="AlphaFoldDB" id="A0A0A3XY06"/>
<feature type="region of interest" description="Disordered" evidence="1">
    <location>
        <begin position="63"/>
        <end position="92"/>
    </location>
</feature>
<name>A0A0A3XY06_BRAJP</name>
<dbReference type="EMBL" id="JRPN01000016">
    <property type="protein sequence ID" value="KGT78006.1"/>
    <property type="molecule type" value="Genomic_DNA"/>
</dbReference>
<feature type="compositionally biased region" description="Basic and acidic residues" evidence="1">
    <location>
        <begin position="1"/>
        <end position="17"/>
    </location>
</feature>
<gene>
    <name evidence="2" type="ORF">MA20_20000</name>
</gene>